<evidence type="ECO:0000313" key="1">
    <source>
        <dbReference type="EMBL" id="GAH12724.1"/>
    </source>
</evidence>
<dbReference type="AlphaFoldDB" id="X1E6B1"/>
<dbReference type="EMBL" id="BART01036612">
    <property type="protein sequence ID" value="GAH12724.1"/>
    <property type="molecule type" value="Genomic_DNA"/>
</dbReference>
<feature type="non-terminal residue" evidence="1">
    <location>
        <position position="1"/>
    </location>
</feature>
<proteinExistence type="predicted"/>
<sequence length="77" mass="9089">NSFPFWNVGKLGGRIRAWRNRKLLKRGEMKDYIVTAQIKLEVQAHNEAEAKQITMEDLSDFMRHNSLADLMEVREKE</sequence>
<reference evidence="1" key="1">
    <citation type="journal article" date="2014" name="Front. Microbiol.">
        <title>High frequency of phylogenetically diverse reductive dehalogenase-homologous genes in deep subseafloor sedimentary metagenomes.</title>
        <authorList>
            <person name="Kawai M."/>
            <person name="Futagami T."/>
            <person name="Toyoda A."/>
            <person name="Takaki Y."/>
            <person name="Nishi S."/>
            <person name="Hori S."/>
            <person name="Arai W."/>
            <person name="Tsubouchi T."/>
            <person name="Morono Y."/>
            <person name="Uchiyama I."/>
            <person name="Ito T."/>
            <person name="Fujiyama A."/>
            <person name="Inagaki F."/>
            <person name="Takami H."/>
        </authorList>
    </citation>
    <scope>NUCLEOTIDE SEQUENCE</scope>
    <source>
        <strain evidence="1">Expedition CK06-06</strain>
    </source>
</reference>
<name>X1E6B1_9ZZZZ</name>
<protein>
    <submittedName>
        <fullName evidence="1">Uncharacterized protein</fullName>
    </submittedName>
</protein>
<gene>
    <name evidence="1" type="ORF">S01H4_61660</name>
</gene>
<comment type="caution">
    <text evidence="1">The sequence shown here is derived from an EMBL/GenBank/DDBJ whole genome shotgun (WGS) entry which is preliminary data.</text>
</comment>
<organism evidence="1">
    <name type="scientific">marine sediment metagenome</name>
    <dbReference type="NCBI Taxonomy" id="412755"/>
    <lineage>
        <taxon>unclassified sequences</taxon>
        <taxon>metagenomes</taxon>
        <taxon>ecological metagenomes</taxon>
    </lineage>
</organism>
<accession>X1E6B1</accession>